<sequence>MNEKVRKYYQLKQKQKELEQELAGLRTEILAYCAEQEAAELTVGRYKVKIVAQERREYDEAKLLAALPEPDAWRLVSKVDPSKVSSLLQLNVISESSLQDTFTTKKISLLQVDKL</sequence>
<name>A0A1B2DNJ2_9BACL</name>
<dbReference type="AlphaFoldDB" id="A0A1B2DNJ2"/>
<proteinExistence type="predicted"/>
<accession>A0A1B2DNJ2</accession>
<protein>
    <submittedName>
        <fullName evidence="2">Uncharacterized protein</fullName>
    </submittedName>
</protein>
<gene>
    <name evidence="2" type="ORF">BBD42_24425</name>
</gene>
<feature type="coiled-coil region" evidence="1">
    <location>
        <begin position="1"/>
        <end position="35"/>
    </location>
</feature>
<reference evidence="2" key="1">
    <citation type="submission" date="2016-08" db="EMBL/GenBank/DDBJ databases">
        <title>Complete Genome Seqeunce of Paenibacillus sp. BIHB 4019 from tea rhizoplane.</title>
        <authorList>
            <person name="Thakur R."/>
            <person name="Swarnkar M.K."/>
            <person name="Gulati A."/>
        </authorList>
    </citation>
    <scope>NUCLEOTIDE SEQUENCE [LARGE SCALE GENOMIC DNA]</scope>
    <source>
        <strain evidence="2">BIHB4019</strain>
    </source>
</reference>
<evidence type="ECO:0000313" key="2">
    <source>
        <dbReference type="EMBL" id="ANY69276.1"/>
    </source>
</evidence>
<organism evidence="2">
    <name type="scientific">Paenibacillus sp. BIHB 4019</name>
    <dbReference type="NCBI Taxonomy" id="1870819"/>
    <lineage>
        <taxon>Bacteria</taxon>
        <taxon>Bacillati</taxon>
        <taxon>Bacillota</taxon>
        <taxon>Bacilli</taxon>
        <taxon>Bacillales</taxon>
        <taxon>Paenibacillaceae</taxon>
        <taxon>Paenibacillus</taxon>
    </lineage>
</organism>
<keyword evidence="1" id="KW-0175">Coiled coil</keyword>
<dbReference type="RefSeq" id="WP_099520310.1">
    <property type="nucleotide sequence ID" value="NZ_CP016808.1"/>
</dbReference>
<dbReference type="EMBL" id="CP016808">
    <property type="protein sequence ID" value="ANY69276.1"/>
    <property type="molecule type" value="Genomic_DNA"/>
</dbReference>
<evidence type="ECO:0000256" key="1">
    <source>
        <dbReference type="SAM" id="Coils"/>
    </source>
</evidence>